<dbReference type="GO" id="GO:0005968">
    <property type="term" value="C:Rab-protein geranylgeranyltransferase complex"/>
    <property type="evidence" value="ECO:0000318"/>
    <property type="project" value="GO_Central"/>
</dbReference>
<dbReference type="PRINTS" id="PR00893">
    <property type="entry name" value="RABESCORT"/>
</dbReference>
<dbReference type="FunFam" id="3.50.50.60:FF:000108">
    <property type="entry name" value="Rab proteins geranylgeranyltransferase component A"/>
    <property type="match status" value="1"/>
</dbReference>
<evidence type="ECO:0000256" key="2">
    <source>
        <dbReference type="ARBA" id="ARBA00005593"/>
    </source>
</evidence>
<dbReference type="AlphaFoldDB" id="A7RFZ7"/>
<dbReference type="GO" id="GO:0016192">
    <property type="term" value="P:vesicle-mediated transport"/>
    <property type="evidence" value="ECO:0000318"/>
    <property type="project" value="GO_Central"/>
</dbReference>
<protein>
    <recommendedName>
        <fullName evidence="8">Rab proteins geranylgeranyltransferase component A</fullName>
    </recommendedName>
</protein>
<feature type="region of interest" description="Disordered" evidence="5">
    <location>
        <begin position="168"/>
        <end position="208"/>
    </location>
</feature>
<proteinExistence type="inferred from homology"/>
<feature type="region of interest" description="Disordered" evidence="5">
    <location>
        <begin position="62"/>
        <end position="100"/>
    </location>
</feature>
<organism evidence="6 7">
    <name type="scientific">Nematostella vectensis</name>
    <name type="common">Starlet sea anemone</name>
    <dbReference type="NCBI Taxonomy" id="45351"/>
    <lineage>
        <taxon>Eukaryota</taxon>
        <taxon>Metazoa</taxon>
        <taxon>Cnidaria</taxon>
        <taxon>Anthozoa</taxon>
        <taxon>Hexacorallia</taxon>
        <taxon>Actiniaria</taxon>
        <taxon>Edwardsiidae</taxon>
        <taxon>Nematostella</taxon>
    </lineage>
</organism>
<dbReference type="InterPro" id="IPR018203">
    <property type="entry name" value="GDP_dissociation_inhibitor"/>
</dbReference>
<dbReference type="GO" id="GO:0005634">
    <property type="term" value="C:nucleus"/>
    <property type="evidence" value="ECO:0000318"/>
    <property type="project" value="GO_Central"/>
</dbReference>
<dbReference type="eggNOG" id="KOG4405">
    <property type="taxonomic scope" value="Eukaryota"/>
</dbReference>
<dbReference type="EMBL" id="DS469508">
    <property type="protein sequence ID" value="EDO49686.1"/>
    <property type="molecule type" value="Genomic_DNA"/>
</dbReference>
<dbReference type="Pfam" id="PF00996">
    <property type="entry name" value="GDI"/>
    <property type="match status" value="2"/>
</dbReference>
<reference evidence="6 7" key="1">
    <citation type="journal article" date="2007" name="Science">
        <title>Sea anemone genome reveals ancestral eumetazoan gene repertoire and genomic organization.</title>
        <authorList>
            <person name="Putnam N.H."/>
            <person name="Srivastava M."/>
            <person name="Hellsten U."/>
            <person name="Dirks B."/>
            <person name="Chapman J."/>
            <person name="Salamov A."/>
            <person name="Terry A."/>
            <person name="Shapiro H."/>
            <person name="Lindquist E."/>
            <person name="Kapitonov V.V."/>
            <person name="Jurka J."/>
            <person name="Genikhovich G."/>
            <person name="Grigoriev I.V."/>
            <person name="Lucas S.M."/>
            <person name="Steele R.E."/>
            <person name="Finnerty J.R."/>
            <person name="Technau U."/>
            <person name="Martindale M.Q."/>
            <person name="Rokhsar D.S."/>
        </authorList>
    </citation>
    <scope>NUCLEOTIDE SEQUENCE [LARGE SCALE GENOMIC DNA]</scope>
    <source>
        <strain evidence="7">CH2 X CH6</strain>
    </source>
</reference>
<dbReference type="GO" id="GO:0006886">
    <property type="term" value="P:intracellular protein transport"/>
    <property type="evidence" value="ECO:0007669"/>
    <property type="project" value="InterPro"/>
</dbReference>
<dbReference type="OMA" id="EHYVLHA"/>
<evidence type="ECO:0000256" key="5">
    <source>
        <dbReference type="SAM" id="MobiDB-lite"/>
    </source>
</evidence>
<dbReference type="GO" id="GO:0007264">
    <property type="term" value="P:small GTPase-mediated signal transduction"/>
    <property type="evidence" value="ECO:0007669"/>
    <property type="project" value="InterPro"/>
</dbReference>
<evidence type="ECO:0000256" key="1">
    <source>
        <dbReference type="ARBA" id="ARBA00004514"/>
    </source>
</evidence>
<evidence type="ECO:0000313" key="6">
    <source>
        <dbReference type="EMBL" id="EDO49686.1"/>
    </source>
</evidence>
<dbReference type="PhylomeDB" id="A7RFZ7"/>
<dbReference type="Gene3D" id="3.50.50.60">
    <property type="entry name" value="FAD/NAD(P)-binding domain"/>
    <property type="match status" value="2"/>
</dbReference>
<dbReference type="SUPFAM" id="SSF54373">
    <property type="entry name" value="FAD-linked reductases, C-terminal domain"/>
    <property type="match status" value="1"/>
</dbReference>
<evidence type="ECO:0000313" key="7">
    <source>
        <dbReference type="Proteomes" id="UP000001593"/>
    </source>
</evidence>
<gene>
    <name evidence="6" type="ORF">NEMVEDRAFT_v1g80158</name>
</gene>
<keyword evidence="7" id="KW-1185">Reference proteome</keyword>
<dbReference type="STRING" id="45351.A7RFZ7"/>
<dbReference type="PANTHER" id="PTHR11787:SF4">
    <property type="entry name" value="CHM, RAB ESCORT PROTEIN 1"/>
    <property type="match status" value="1"/>
</dbReference>
<dbReference type="Gene3D" id="3.30.519.10">
    <property type="entry name" value="Guanine Nucleotide Dissociation Inhibitor, domain 2"/>
    <property type="match status" value="1"/>
</dbReference>
<dbReference type="InterPro" id="IPR001738">
    <property type="entry name" value="Rab_escort"/>
</dbReference>
<evidence type="ECO:0008006" key="8">
    <source>
        <dbReference type="Google" id="ProtNLM"/>
    </source>
</evidence>
<accession>A7RFZ7</accession>
<dbReference type="InterPro" id="IPR036188">
    <property type="entry name" value="FAD/NAD-bd_sf"/>
</dbReference>
<dbReference type="GO" id="GO:0005092">
    <property type="term" value="F:GDP-dissociation inhibitor activity"/>
    <property type="evidence" value="ECO:0007669"/>
    <property type="project" value="InterPro"/>
</dbReference>
<dbReference type="Gene3D" id="1.10.405.10">
    <property type="entry name" value="Guanine Nucleotide Dissociation Inhibitor, domain 1"/>
    <property type="match status" value="1"/>
</dbReference>
<feature type="compositionally biased region" description="Polar residues" evidence="5">
    <location>
        <begin position="168"/>
        <end position="179"/>
    </location>
</feature>
<comment type="similarity">
    <text evidence="2">Belongs to the Rab GDI family.</text>
</comment>
<keyword evidence="3" id="KW-0343">GTPase activation</keyword>
<dbReference type="PANTHER" id="PTHR11787">
    <property type="entry name" value="RAB GDP-DISSOCIATION INHIBITOR"/>
    <property type="match status" value="1"/>
</dbReference>
<evidence type="ECO:0000256" key="4">
    <source>
        <dbReference type="ARBA" id="ARBA00022490"/>
    </source>
</evidence>
<sequence length="606" mass="67570">MEDFPTEYDAIVLGTGLPEAVVAAALSRIGLKVLHLDRNDYYSSQWASFTFDGLLKWIQRNQKKQNPVQDKKQTDPITLEKEATEKDKIGDERTDQENETGNKEITDIAPCVRDNVTAAFPAMHGSLAQNENNEITGESAAETTFCLHENVSEESTIVDDSTQIEQGAGNNVSVTQPGSQIDEAETSSPSVASFPISRPQRRAKPAVNSDMTYSDLEPYHRQFNIDLAPKLLLSRGALVESLISANISHYAEFKAVNQILTFLEGSMEAVPCSRSDVFSSKLIPVIEKRLLMKFLTFCLDHNEHLEEYKPFEDKPFVEFLKSRRMTPNLQHFVIHAIAMVKPDALTIDGLNAAQSFLMSLGRYGNSPFIWPLYGLGELPQAYCRMCAVFGGLYCLRKSAESIVVDTKEKKCVKVVSEGQELKCKWLIMEHTYLPSEWREPSTQSVSRAVFITDKSIKQAKEENVTMLTMPAASPDASPVLVLELSNSTQACPCGLYLVHLVSEGCVTAQEDLEQVARKILHFPENEDDRSSDKPVVLWSLYFNHDAPDPSTVKPLPDNVFSTSLPGVTHNLEQAMRQAKDIFTKICGPDEEFLPAVPNPEDIILDD</sequence>
<dbReference type="PIRSF" id="PIRSF016550">
    <property type="entry name" value="Rab_ger_ger_transf_A_euk"/>
    <property type="match status" value="1"/>
</dbReference>
<evidence type="ECO:0000256" key="3">
    <source>
        <dbReference type="ARBA" id="ARBA00022468"/>
    </source>
</evidence>
<dbReference type="SUPFAM" id="SSF51905">
    <property type="entry name" value="FAD/NAD(P)-binding domain"/>
    <property type="match status" value="1"/>
</dbReference>
<feature type="non-terminal residue" evidence="6">
    <location>
        <position position="606"/>
    </location>
</feature>
<dbReference type="PRINTS" id="PR00891">
    <property type="entry name" value="RABGDIREP"/>
</dbReference>
<dbReference type="FunFam" id="1.10.405.10:FF:000003">
    <property type="entry name" value="Rab proteins geranylgeranyltransferase component A"/>
    <property type="match status" value="1"/>
</dbReference>
<dbReference type="GO" id="GO:0005829">
    <property type="term" value="C:cytosol"/>
    <property type="evidence" value="ECO:0000318"/>
    <property type="project" value="GO_Central"/>
</dbReference>
<name>A7RFZ7_NEMVE</name>
<dbReference type="Proteomes" id="UP000001593">
    <property type="component" value="Unassembled WGS sequence"/>
</dbReference>
<dbReference type="HOGENOM" id="CLU_021695_4_1_1"/>
<dbReference type="InParanoid" id="A7RFZ7"/>
<comment type="subcellular location">
    <subcellularLocation>
        <location evidence="1">Cytoplasm</location>
        <location evidence="1">Cytosol</location>
    </subcellularLocation>
</comment>
<keyword evidence="4" id="KW-0963">Cytoplasm</keyword>
<feature type="compositionally biased region" description="Basic and acidic residues" evidence="5">
    <location>
        <begin position="69"/>
        <end position="100"/>
    </location>
</feature>
<dbReference type="GO" id="GO:0005096">
    <property type="term" value="F:GTPase activator activity"/>
    <property type="evidence" value="ECO:0007669"/>
    <property type="project" value="UniProtKB-KW"/>
</dbReference>